<name>A0A1H0AKC2_9ACTN</name>
<dbReference type="STRING" id="1005944.SAMN05192576_2062"/>
<protein>
    <submittedName>
        <fullName evidence="1">Uncharacterized protein</fullName>
    </submittedName>
</protein>
<dbReference type="PROSITE" id="PS51257">
    <property type="entry name" value="PROKAR_LIPOPROTEIN"/>
    <property type="match status" value="1"/>
</dbReference>
<dbReference type="RefSeq" id="WP_091024334.1">
    <property type="nucleotide sequence ID" value="NZ_BKAE01000011.1"/>
</dbReference>
<dbReference type="InterPro" id="IPR008972">
    <property type="entry name" value="Cupredoxin"/>
</dbReference>
<evidence type="ECO:0000313" key="2">
    <source>
        <dbReference type="Proteomes" id="UP000199004"/>
    </source>
</evidence>
<dbReference type="Proteomes" id="UP000199004">
    <property type="component" value="Unassembled WGS sequence"/>
</dbReference>
<evidence type="ECO:0000313" key="1">
    <source>
        <dbReference type="EMBL" id="SDN33845.1"/>
    </source>
</evidence>
<proteinExistence type="predicted"/>
<sequence>MRRQLATLTVLVSTLGLVSACGDDEPSGSGDGKDTETIEVTFSEGEVTPNGERVEVDVNQPIDLVVEADEPGEIHVHSEPEQQFEYAVGTTTLKIVIDKPGVVDVESHNLEQIIVQLQVS</sequence>
<dbReference type="OrthoDB" id="3748691at2"/>
<reference evidence="1 2" key="1">
    <citation type="submission" date="2016-10" db="EMBL/GenBank/DDBJ databases">
        <authorList>
            <person name="de Groot N.N."/>
        </authorList>
    </citation>
    <scope>NUCLEOTIDE SEQUENCE [LARGE SCALE GENOMIC DNA]</scope>
    <source>
        <strain evidence="1 2">CGMCC 1.11147</strain>
    </source>
</reference>
<keyword evidence="2" id="KW-1185">Reference proteome</keyword>
<organism evidence="1 2">
    <name type="scientific">Nocardioides szechwanensis</name>
    <dbReference type="NCBI Taxonomy" id="1005944"/>
    <lineage>
        <taxon>Bacteria</taxon>
        <taxon>Bacillati</taxon>
        <taxon>Actinomycetota</taxon>
        <taxon>Actinomycetes</taxon>
        <taxon>Propionibacteriales</taxon>
        <taxon>Nocardioidaceae</taxon>
        <taxon>Nocardioides</taxon>
    </lineage>
</organism>
<dbReference type="SUPFAM" id="SSF49503">
    <property type="entry name" value="Cupredoxins"/>
    <property type="match status" value="1"/>
</dbReference>
<dbReference type="EMBL" id="FNIC01000002">
    <property type="protein sequence ID" value="SDN33845.1"/>
    <property type="molecule type" value="Genomic_DNA"/>
</dbReference>
<dbReference type="AlphaFoldDB" id="A0A1H0AKC2"/>
<gene>
    <name evidence="1" type="ORF">SAMN05192576_2062</name>
</gene>
<accession>A0A1H0AKC2</accession>